<evidence type="ECO:0000313" key="2">
    <source>
        <dbReference type="Proteomes" id="UP000479190"/>
    </source>
</evidence>
<proteinExistence type="predicted"/>
<accession>A0A6H5IF07</accession>
<protein>
    <submittedName>
        <fullName evidence="1">Uncharacterized protein</fullName>
    </submittedName>
</protein>
<organism evidence="1 2">
    <name type="scientific">Trichogramma brassicae</name>
    <dbReference type="NCBI Taxonomy" id="86971"/>
    <lineage>
        <taxon>Eukaryota</taxon>
        <taxon>Metazoa</taxon>
        <taxon>Ecdysozoa</taxon>
        <taxon>Arthropoda</taxon>
        <taxon>Hexapoda</taxon>
        <taxon>Insecta</taxon>
        <taxon>Pterygota</taxon>
        <taxon>Neoptera</taxon>
        <taxon>Endopterygota</taxon>
        <taxon>Hymenoptera</taxon>
        <taxon>Apocrita</taxon>
        <taxon>Proctotrupomorpha</taxon>
        <taxon>Chalcidoidea</taxon>
        <taxon>Trichogrammatidae</taxon>
        <taxon>Trichogramma</taxon>
    </lineage>
</organism>
<keyword evidence="2" id="KW-1185">Reference proteome</keyword>
<reference evidence="1 2" key="1">
    <citation type="submission" date="2020-02" db="EMBL/GenBank/DDBJ databases">
        <authorList>
            <person name="Ferguson B K."/>
        </authorList>
    </citation>
    <scope>NUCLEOTIDE SEQUENCE [LARGE SCALE GENOMIC DNA]</scope>
</reference>
<dbReference type="AlphaFoldDB" id="A0A6H5IF07"/>
<dbReference type="EMBL" id="CADCXV010000739">
    <property type="protein sequence ID" value="CAB0034319.1"/>
    <property type="molecule type" value="Genomic_DNA"/>
</dbReference>
<name>A0A6H5IF07_9HYME</name>
<gene>
    <name evidence="1" type="ORF">TBRA_LOCUS6217</name>
</gene>
<sequence>MHYPSERLYRASRASNILVAQRTRARPPRICLPVLHRYRVVVYRPYIATSVPSALRASGSYFMHIVYSTNSDSQKRSPAAQRLHYYVYTYELARRAIYIPASTAYIYSHTQVSHRSALGCVRVRAATAAQPFTPATHIRSKSLIKIRLLRTMGESRNRYLRRDYYSSTRMMGGCADCVALRGNLLRFPRFTQIEIDANSRGCRNEINTYFSVYSLCELLDQLE</sequence>
<dbReference type="Proteomes" id="UP000479190">
    <property type="component" value="Unassembled WGS sequence"/>
</dbReference>
<evidence type="ECO:0000313" key="1">
    <source>
        <dbReference type="EMBL" id="CAB0034319.1"/>
    </source>
</evidence>